<evidence type="ECO:0000313" key="3">
    <source>
        <dbReference type="Proteomes" id="UP000236319"/>
    </source>
</evidence>
<organism evidence="2 3">
    <name type="scientific">Babesia ovata</name>
    <dbReference type="NCBI Taxonomy" id="189622"/>
    <lineage>
        <taxon>Eukaryota</taxon>
        <taxon>Sar</taxon>
        <taxon>Alveolata</taxon>
        <taxon>Apicomplexa</taxon>
        <taxon>Aconoidasida</taxon>
        <taxon>Piroplasmida</taxon>
        <taxon>Babesiidae</taxon>
        <taxon>Babesia</taxon>
    </lineage>
</organism>
<dbReference type="Gene3D" id="3.40.50.1000">
    <property type="entry name" value="HAD superfamily/HAD-like"/>
    <property type="match status" value="2"/>
</dbReference>
<dbReference type="InterPro" id="IPR006379">
    <property type="entry name" value="HAD-SF_hydro_IIB"/>
</dbReference>
<accession>A0A2H6KAP2</accession>
<dbReference type="PANTHER" id="PTHR10000">
    <property type="entry name" value="PHOSPHOSERINE PHOSPHATASE"/>
    <property type="match status" value="1"/>
</dbReference>
<dbReference type="GO" id="GO:0000287">
    <property type="term" value="F:magnesium ion binding"/>
    <property type="evidence" value="ECO:0007669"/>
    <property type="project" value="TreeGrafter"/>
</dbReference>
<keyword evidence="1" id="KW-0732">Signal</keyword>
<dbReference type="AlphaFoldDB" id="A0A2H6KAP2"/>
<sequence>MNGVVAVFTALFGAAAFCGVSAKEATSLRRHPALTRQPNFFAVDVDGTFATPQKDAMKKNIAAFRMALNAGHTLFFSTGRSPGSARNLFGADAYRAMGYNGNPGVYMDGALVYDDQGRIIDERPLTPEFLEQVAMATKDECNKFMPVFCTAEEVLTVCKFSEKAQAVFKAYLSTDRIPIVSVEELKKRPRTLRPVSDINASKADAIRALLAYYGAEPSDCGSIGDGLNDIDMLEVTTPSIAVGNAVPAAIAAAQITLEETCDEAAFAKAMEKVYGIKI</sequence>
<dbReference type="InterPro" id="IPR036412">
    <property type="entry name" value="HAD-like_sf"/>
</dbReference>
<dbReference type="SUPFAM" id="SSF56784">
    <property type="entry name" value="HAD-like"/>
    <property type="match status" value="1"/>
</dbReference>
<feature type="chain" id="PRO_5014127622" evidence="1">
    <location>
        <begin position="23"/>
        <end position="278"/>
    </location>
</feature>
<dbReference type="PANTHER" id="PTHR10000:SF8">
    <property type="entry name" value="HAD SUPERFAMILY HYDROLASE-LIKE, TYPE 3"/>
    <property type="match status" value="1"/>
</dbReference>
<evidence type="ECO:0000313" key="2">
    <source>
        <dbReference type="EMBL" id="GBE60062.1"/>
    </source>
</evidence>
<dbReference type="EMBL" id="BDSA01000002">
    <property type="protein sequence ID" value="GBE60062.1"/>
    <property type="molecule type" value="Genomic_DNA"/>
</dbReference>
<keyword evidence="3" id="KW-1185">Reference proteome</keyword>
<proteinExistence type="predicted"/>
<name>A0A2H6KAP2_9APIC</name>
<evidence type="ECO:0000256" key="1">
    <source>
        <dbReference type="SAM" id="SignalP"/>
    </source>
</evidence>
<dbReference type="Proteomes" id="UP000236319">
    <property type="component" value="Unassembled WGS sequence"/>
</dbReference>
<dbReference type="VEuPathDB" id="PiroplasmaDB:BOVATA_015550"/>
<dbReference type="InterPro" id="IPR023214">
    <property type="entry name" value="HAD_sf"/>
</dbReference>
<dbReference type="RefSeq" id="XP_028866305.1">
    <property type="nucleotide sequence ID" value="XM_029010472.1"/>
</dbReference>
<dbReference type="NCBIfam" id="TIGR01484">
    <property type="entry name" value="HAD-SF-IIB"/>
    <property type="match status" value="1"/>
</dbReference>
<dbReference type="GO" id="GO:0016791">
    <property type="term" value="F:phosphatase activity"/>
    <property type="evidence" value="ECO:0007669"/>
    <property type="project" value="TreeGrafter"/>
</dbReference>
<reference evidence="2 3" key="1">
    <citation type="journal article" date="2017" name="BMC Genomics">
        <title>Whole-genome assembly of Babesia ovata and comparative genomics between closely related pathogens.</title>
        <authorList>
            <person name="Yamagishi J."/>
            <person name="Asada M."/>
            <person name="Hakimi H."/>
            <person name="Tanaka T.Q."/>
            <person name="Sugimoto C."/>
            <person name="Kawazu S."/>
        </authorList>
    </citation>
    <scope>NUCLEOTIDE SEQUENCE [LARGE SCALE GENOMIC DNA]</scope>
    <source>
        <strain evidence="2 3">Miyake</strain>
    </source>
</reference>
<gene>
    <name evidence="2" type="ORF">BOVATA_015550</name>
</gene>
<protein>
    <submittedName>
        <fullName evidence="2">Haloacid dehalogenase-like hydrolase family member</fullName>
    </submittedName>
</protein>
<dbReference type="Pfam" id="PF08282">
    <property type="entry name" value="Hydrolase_3"/>
    <property type="match status" value="2"/>
</dbReference>
<dbReference type="GeneID" id="39873832"/>
<dbReference type="GO" id="GO:0005829">
    <property type="term" value="C:cytosol"/>
    <property type="evidence" value="ECO:0007669"/>
    <property type="project" value="TreeGrafter"/>
</dbReference>
<dbReference type="OrthoDB" id="27226at2759"/>
<comment type="caution">
    <text evidence="2">The sequence shown here is derived from an EMBL/GenBank/DDBJ whole genome shotgun (WGS) entry which is preliminary data.</text>
</comment>
<keyword evidence="2" id="KW-0378">Hydrolase</keyword>
<feature type="signal peptide" evidence="1">
    <location>
        <begin position="1"/>
        <end position="22"/>
    </location>
</feature>